<evidence type="ECO:0000256" key="8">
    <source>
        <dbReference type="ARBA" id="ARBA00023014"/>
    </source>
</evidence>
<dbReference type="InterPro" id="IPR017896">
    <property type="entry name" value="4Fe4S_Fe-S-bd"/>
</dbReference>
<keyword evidence="3" id="KW-0479">Metal-binding</keyword>
<keyword evidence="4" id="KW-0274">FAD</keyword>
<evidence type="ECO:0000313" key="10">
    <source>
        <dbReference type="EMBL" id="MBC8335556.1"/>
    </source>
</evidence>
<evidence type="ECO:0000256" key="5">
    <source>
        <dbReference type="ARBA" id="ARBA00022994"/>
    </source>
</evidence>
<dbReference type="PROSITE" id="PS00198">
    <property type="entry name" value="4FE4S_FER_1"/>
    <property type="match status" value="3"/>
</dbReference>
<dbReference type="Pfam" id="PF13237">
    <property type="entry name" value="Fer4_10"/>
    <property type="match status" value="1"/>
</dbReference>
<accession>A0A8J6NHU3</accession>
<dbReference type="GO" id="GO:0051536">
    <property type="term" value="F:iron-sulfur cluster binding"/>
    <property type="evidence" value="ECO:0007669"/>
    <property type="project" value="UniProtKB-KW"/>
</dbReference>
<evidence type="ECO:0000256" key="3">
    <source>
        <dbReference type="ARBA" id="ARBA00022723"/>
    </source>
</evidence>
<evidence type="ECO:0000256" key="6">
    <source>
        <dbReference type="ARBA" id="ARBA00023002"/>
    </source>
</evidence>
<comment type="cofactor">
    <cofactor evidence="1">
        <name>FAD</name>
        <dbReference type="ChEBI" id="CHEBI:57692"/>
    </cofactor>
</comment>
<dbReference type="EMBL" id="JACNJN010000113">
    <property type="protein sequence ID" value="MBC8335556.1"/>
    <property type="molecule type" value="Genomic_DNA"/>
</dbReference>
<dbReference type="GO" id="GO:0016491">
    <property type="term" value="F:oxidoreductase activity"/>
    <property type="evidence" value="ECO:0007669"/>
    <property type="project" value="UniProtKB-KW"/>
</dbReference>
<evidence type="ECO:0000256" key="2">
    <source>
        <dbReference type="ARBA" id="ARBA00006561"/>
    </source>
</evidence>
<protein>
    <submittedName>
        <fullName evidence="10">CoB--CoM heterodisulfide reductase iron-sulfur subunit A family protein</fullName>
    </submittedName>
</protein>
<dbReference type="Gene3D" id="3.40.50.720">
    <property type="entry name" value="NAD(P)-binding Rossmann-like Domain"/>
    <property type="match status" value="1"/>
</dbReference>
<dbReference type="PANTHER" id="PTHR43498:SF1">
    <property type="entry name" value="COB--COM HETERODISULFIDE REDUCTASE IRON-SULFUR SUBUNIT A"/>
    <property type="match status" value="1"/>
</dbReference>
<dbReference type="Gene3D" id="3.30.70.20">
    <property type="match status" value="2"/>
</dbReference>
<dbReference type="SUPFAM" id="SSF54862">
    <property type="entry name" value="4Fe-4S ferredoxins"/>
    <property type="match status" value="1"/>
</dbReference>
<dbReference type="Pfam" id="PF13450">
    <property type="entry name" value="NAD_binding_8"/>
    <property type="match status" value="1"/>
</dbReference>
<keyword evidence="4" id="KW-0285">Flavoprotein</keyword>
<keyword evidence="7" id="KW-0408">Iron</keyword>
<organism evidence="10 11">
    <name type="scientific">Candidatus Desulfolinea nitratireducens</name>
    <dbReference type="NCBI Taxonomy" id="2841698"/>
    <lineage>
        <taxon>Bacteria</taxon>
        <taxon>Bacillati</taxon>
        <taxon>Chloroflexota</taxon>
        <taxon>Anaerolineae</taxon>
        <taxon>Anaerolineales</taxon>
        <taxon>Anaerolineales incertae sedis</taxon>
        <taxon>Candidatus Desulfolinea</taxon>
    </lineage>
</organism>
<feature type="domain" description="4Fe-4S ferredoxin-type" evidence="9">
    <location>
        <begin position="291"/>
        <end position="327"/>
    </location>
</feature>
<evidence type="ECO:0000256" key="1">
    <source>
        <dbReference type="ARBA" id="ARBA00001974"/>
    </source>
</evidence>
<evidence type="ECO:0000256" key="7">
    <source>
        <dbReference type="ARBA" id="ARBA00023004"/>
    </source>
</evidence>
<keyword evidence="5" id="KW-0484">Methanogenesis</keyword>
<dbReference type="SUPFAM" id="SSF51971">
    <property type="entry name" value="Nucleotide-binding domain"/>
    <property type="match status" value="1"/>
</dbReference>
<dbReference type="AlphaFoldDB" id="A0A8J6NHU3"/>
<dbReference type="Proteomes" id="UP000614469">
    <property type="component" value="Unassembled WGS sequence"/>
</dbReference>
<feature type="domain" description="4Fe-4S ferredoxin-type" evidence="9">
    <location>
        <begin position="243"/>
        <end position="272"/>
    </location>
</feature>
<dbReference type="PANTHER" id="PTHR43498">
    <property type="entry name" value="FERREDOXIN:COB-COM HETERODISULFIDE REDUCTASE SUBUNIT A"/>
    <property type="match status" value="1"/>
</dbReference>
<feature type="domain" description="4Fe-4S ferredoxin-type" evidence="9">
    <location>
        <begin position="622"/>
        <end position="651"/>
    </location>
</feature>
<gene>
    <name evidence="10" type="ORF">H8E29_09840</name>
</gene>
<dbReference type="Pfam" id="PF00037">
    <property type="entry name" value="Fer4"/>
    <property type="match status" value="1"/>
</dbReference>
<dbReference type="GO" id="GO:0046872">
    <property type="term" value="F:metal ion binding"/>
    <property type="evidence" value="ECO:0007669"/>
    <property type="project" value="UniProtKB-KW"/>
</dbReference>
<feature type="domain" description="4Fe-4S ferredoxin-type" evidence="9">
    <location>
        <begin position="591"/>
        <end position="620"/>
    </location>
</feature>
<comment type="caution">
    <text evidence="10">The sequence shown here is derived from an EMBL/GenBank/DDBJ whole genome shotgun (WGS) entry which is preliminary data.</text>
</comment>
<dbReference type="FunFam" id="3.50.50.60:FF:000644">
    <property type="entry name" value="H(2):CoB-CoM heterodisulfide,ferredoxin reductase subunit A"/>
    <property type="match status" value="1"/>
</dbReference>
<evidence type="ECO:0000256" key="4">
    <source>
        <dbReference type="ARBA" id="ARBA00022827"/>
    </source>
</evidence>
<dbReference type="PROSITE" id="PS51379">
    <property type="entry name" value="4FE4S_FER_2"/>
    <property type="match status" value="4"/>
</dbReference>
<keyword evidence="8" id="KW-0411">Iron-sulfur</keyword>
<dbReference type="GO" id="GO:0015948">
    <property type="term" value="P:methanogenesis"/>
    <property type="evidence" value="ECO:0007669"/>
    <property type="project" value="UniProtKB-KW"/>
</dbReference>
<dbReference type="InterPro" id="IPR039650">
    <property type="entry name" value="HdrA-like"/>
</dbReference>
<evidence type="ECO:0000259" key="9">
    <source>
        <dbReference type="PROSITE" id="PS51379"/>
    </source>
</evidence>
<name>A0A8J6NHU3_9CHLR</name>
<reference evidence="10 11" key="1">
    <citation type="submission" date="2020-08" db="EMBL/GenBank/DDBJ databases">
        <title>Bridging the membrane lipid divide: bacteria of the FCB group superphylum have the potential to synthesize archaeal ether lipids.</title>
        <authorList>
            <person name="Villanueva L."/>
            <person name="Von Meijenfeldt F.A.B."/>
            <person name="Westbye A.B."/>
            <person name="Yadav S."/>
            <person name="Hopmans E.C."/>
            <person name="Dutilh B.E."/>
            <person name="Sinninghe Damste J.S."/>
        </authorList>
    </citation>
    <scope>NUCLEOTIDE SEQUENCE [LARGE SCALE GENOMIC DNA]</scope>
    <source>
        <strain evidence="10">NIOZ-UU36</strain>
    </source>
</reference>
<keyword evidence="6" id="KW-0560">Oxidoreductase</keyword>
<dbReference type="InterPro" id="IPR017900">
    <property type="entry name" value="4Fe4S_Fe_S_CS"/>
</dbReference>
<evidence type="ECO:0000313" key="11">
    <source>
        <dbReference type="Proteomes" id="UP000614469"/>
    </source>
</evidence>
<proteinExistence type="inferred from homology"/>
<sequence length="674" mass="74514">MTEKSNSENKERVGVYVCHCGTNISKVVDVEEVARWAGEQPNVEVARDYKFMCSSLGQELIEQDIKEKGLTRVVCASCSPHMHEKTFRTACERAGLNPFLFEMTNIREHDSWITDDKVAATAKAKSLVRGSIDRVIHHEPLEQIPVEINPNTLVVGGGIAGITSALELADAGYHVYLVEREPSIGGHMAQLDKTFPTLDCSACILTPKMVDVAQHDNITLLTWSEVEKVDGYLGNFSVTVRKKARYVNEEHCTGCGICIEKCPFKEVDEVFEAGMGTRKVIYRPFPQAVPKYPVIDKENCVYFKTGKCKACEKFCPTEPNSIEFDQEDEILQIDVGNIILATGYDLFDSKRIPQYGYGKLDNVFTGLEFERMVNAAGPTDGKIVLRDKESTPKSVGIVHCVGSRDENYHKYCSKVCCMYSLKFAHLVHERIPDAEIYDFYIDMRTPGKGYEEFYNRLLEEGTHFIRGKVAEVTDAARIPEEEGKLIIQVEDTLIGKQRRIPVDMVILSSAMEARAGSKEVSQLFKMGCDFDGFFTERHPKLDPVATMTDGILIAGACQGPKDVPESVSQGAAAAARVAGLISRGTVMMEPVRASIDQEACSGCKICNNMCPFNAIIFHEDRKVSEVITALCQGCGTCVAACPSGVITGAHFTNDQLFAQIEGVLWDMSAEKASA</sequence>
<comment type="similarity">
    <text evidence="2">Belongs to the HdrA family.</text>
</comment>